<dbReference type="EMBL" id="JAUZMY010000001">
    <property type="protein sequence ID" value="MEE2035928.1"/>
    <property type="molecule type" value="Genomic_DNA"/>
</dbReference>
<dbReference type="InterPro" id="IPR027860">
    <property type="entry name" value="DUF4429"/>
</dbReference>
<keyword evidence="4" id="KW-1185">Reference proteome</keyword>
<comment type="caution">
    <text evidence="3">The sequence shown here is derived from an EMBL/GenBank/DDBJ whole genome shotgun (WGS) entry which is preliminary data.</text>
</comment>
<proteinExistence type="predicted"/>
<dbReference type="Pfam" id="PF09851">
    <property type="entry name" value="SHOCT"/>
    <property type="match status" value="1"/>
</dbReference>
<gene>
    <name evidence="3" type="ORF">Q8791_01660</name>
</gene>
<name>A0ABU7K0Y8_9ACTN</name>
<sequence>MEELRGHHGTWRIDDETVRIRFDSGRKVPTLFKSLGSCTVPMAAVREVEFDQGDRKHGWRLRLRLADGSDPYATLGAPGSDALTPLLLTGPHDNELVAEYHSDQIASSVRYARGTLTDEIDHREVARGLVGKPPLQVRTAEGSASFDGARVRLQWDGWLASTAKDKEKSRTFQLSEIQAAEWHPPVDVTEGYLRIVLRGVTVPEASKIDHDFFSLASHGSKGSEETLLMAATLNAHIPFAAPQGAGPAALGGGAPPDDGSEAIIATIRELGRLHSEGLLTDEEFSAKKAQLLDRL</sequence>
<feature type="domain" description="DUF4429" evidence="2">
    <location>
        <begin position="144"/>
        <end position="233"/>
    </location>
</feature>
<dbReference type="RefSeq" id="WP_330089746.1">
    <property type="nucleotide sequence ID" value="NZ_JAUZMY010000001.1"/>
</dbReference>
<protein>
    <submittedName>
        <fullName evidence="3">DUF4429 domain-containing protein</fullName>
    </submittedName>
</protein>
<organism evidence="3 4">
    <name type="scientific">Nocardiopsis codii</name>
    <dbReference type="NCBI Taxonomy" id="3065942"/>
    <lineage>
        <taxon>Bacteria</taxon>
        <taxon>Bacillati</taxon>
        <taxon>Actinomycetota</taxon>
        <taxon>Actinomycetes</taxon>
        <taxon>Streptosporangiales</taxon>
        <taxon>Nocardiopsidaceae</taxon>
        <taxon>Nocardiopsis</taxon>
    </lineage>
</organism>
<evidence type="ECO:0000313" key="3">
    <source>
        <dbReference type="EMBL" id="MEE2035928.1"/>
    </source>
</evidence>
<dbReference type="InterPro" id="IPR018649">
    <property type="entry name" value="SHOCT"/>
</dbReference>
<accession>A0ABU7K0Y8</accession>
<evidence type="ECO:0000259" key="2">
    <source>
        <dbReference type="Pfam" id="PF14472"/>
    </source>
</evidence>
<dbReference type="Proteomes" id="UP001356095">
    <property type="component" value="Unassembled WGS sequence"/>
</dbReference>
<reference evidence="3 4" key="1">
    <citation type="submission" date="2023-08" db="EMBL/GenBank/DDBJ databases">
        <authorList>
            <person name="Girao M."/>
            <person name="Carvalho M.F."/>
        </authorList>
    </citation>
    <scope>NUCLEOTIDE SEQUENCE [LARGE SCALE GENOMIC DNA]</scope>
    <source>
        <strain evidence="3 4">CT-R113</strain>
    </source>
</reference>
<evidence type="ECO:0000313" key="4">
    <source>
        <dbReference type="Proteomes" id="UP001356095"/>
    </source>
</evidence>
<feature type="domain" description="SHOCT" evidence="1">
    <location>
        <begin position="266"/>
        <end position="292"/>
    </location>
</feature>
<dbReference type="Pfam" id="PF14472">
    <property type="entry name" value="DUF4429"/>
    <property type="match status" value="2"/>
</dbReference>
<feature type="domain" description="DUF4429" evidence="2">
    <location>
        <begin position="11"/>
        <end position="105"/>
    </location>
</feature>
<evidence type="ECO:0000259" key="1">
    <source>
        <dbReference type="Pfam" id="PF09851"/>
    </source>
</evidence>